<dbReference type="Proteomes" id="UP001219525">
    <property type="component" value="Unassembled WGS sequence"/>
</dbReference>
<sequence>MAGETKYLVTKTHLNTNATGPASNSWHTVYSTIPQTPQSCFGGKLDTTLTSIYVPAEDDTPPVLKTYFCGRVACLNLLRRPLALRPEVLRSPSTPCAAYIGFSMGGQPEQAYHMATIYPEGRAGEQHRISRRTRPQFGALLACVCMSRAWFRERSWETLGFRDLEAYLQVSGDVYVFGPEKGDLEKALGRIKAKVLLMPSRTDMYSGEEVKNGHMESIRAMLQEVQVRQPFYQNSTKARCYTDQDRRRGAAYQKDARKTCARIHFNPPPVLAAAPFSVPAKRPPSTANVSQ</sequence>
<evidence type="ECO:0000313" key="2">
    <source>
        <dbReference type="Proteomes" id="UP001219525"/>
    </source>
</evidence>
<organism evidence="1 2">
    <name type="scientific">Mycena pura</name>
    <dbReference type="NCBI Taxonomy" id="153505"/>
    <lineage>
        <taxon>Eukaryota</taxon>
        <taxon>Fungi</taxon>
        <taxon>Dikarya</taxon>
        <taxon>Basidiomycota</taxon>
        <taxon>Agaricomycotina</taxon>
        <taxon>Agaricomycetes</taxon>
        <taxon>Agaricomycetidae</taxon>
        <taxon>Agaricales</taxon>
        <taxon>Marasmiineae</taxon>
        <taxon>Mycenaceae</taxon>
        <taxon>Mycena</taxon>
    </lineage>
</organism>
<keyword evidence="2" id="KW-1185">Reference proteome</keyword>
<accession>A0AAD6VDF3</accession>
<dbReference type="EMBL" id="JARJCW010000030">
    <property type="protein sequence ID" value="KAJ7209753.1"/>
    <property type="molecule type" value="Genomic_DNA"/>
</dbReference>
<dbReference type="InterPro" id="IPR029058">
    <property type="entry name" value="AB_hydrolase_fold"/>
</dbReference>
<dbReference type="AlphaFoldDB" id="A0AAD6VDF3"/>
<name>A0AAD6VDF3_9AGAR</name>
<dbReference type="SUPFAM" id="SSF53474">
    <property type="entry name" value="alpha/beta-Hydrolases"/>
    <property type="match status" value="1"/>
</dbReference>
<gene>
    <name evidence="1" type="ORF">GGX14DRAFT_631926</name>
</gene>
<evidence type="ECO:0000313" key="1">
    <source>
        <dbReference type="EMBL" id="KAJ7209753.1"/>
    </source>
</evidence>
<reference evidence="1" key="1">
    <citation type="submission" date="2023-03" db="EMBL/GenBank/DDBJ databases">
        <title>Massive genome expansion in bonnet fungi (Mycena s.s.) driven by repeated elements and novel gene families across ecological guilds.</title>
        <authorList>
            <consortium name="Lawrence Berkeley National Laboratory"/>
            <person name="Harder C.B."/>
            <person name="Miyauchi S."/>
            <person name="Viragh M."/>
            <person name="Kuo A."/>
            <person name="Thoen E."/>
            <person name="Andreopoulos B."/>
            <person name="Lu D."/>
            <person name="Skrede I."/>
            <person name="Drula E."/>
            <person name="Henrissat B."/>
            <person name="Morin E."/>
            <person name="Kohler A."/>
            <person name="Barry K."/>
            <person name="LaButti K."/>
            <person name="Morin E."/>
            <person name="Salamov A."/>
            <person name="Lipzen A."/>
            <person name="Mereny Z."/>
            <person name="Hegedus B."/>
            <person name="Baldrian P."/>
            <person name="Stursova M."/>
            <person name="Weitz H."/>
            <person name="Taylor A."/>
            <person name="Grigoriev I.V."/>
            <person name="Nagy L.G."/>
            <person name="Martin F."/>
            <person name="Kauserud H."/>
        </authorList>
    </citation>
    <scope>NUCLEOTIDE SEQUENCE</scope>
    <source>
        <strain evidence="1">9144</strain>
    </source>
</reference>
<proteinExistence type="predicted"/>
<dbReference type="Gene3D" id="3.40.50.1820">
    <property type="entry name" value="alpha/beta hydrolase"/>
    <property type="match status" value="1"/>
</dbReference>
<protein>
    <submittedName>
        <fullName evidence="1">Uncharacterized protein</fullName>
    </submittedName>
</protein>
<comment type="caution">
    <text evidence="1">The sequence shown here is derived from an EMBL/GenBank/DDBJ whole genome shotgun (WGS) entry which is preliminary data.</text>
</comment>